<evidence type="ECO:0000259" key="1">
    <source>
        <dbReference type="Pfam" id="PF13556"/>
    </source>
</evidence>
<proteinExistence type="predicted"/>
<evidence type="ECO:0000313" key="3">
    <source>
        <dbReference type="Proteomes" id="UP001501759"/>
    </source>
</evidence>
<dbReference type="EMBL" id="BAABKB010000032">
    <property type="protein sequence ID" value="GAA5029584.1"/>
    <property type="molecule type" value="Genomic_DNA"/>
</dbReference>
<dbReference type="Gene3D" id="1.10.10.2840">
    <property type="entry name" value="PucR C-terminal helix-turn-helix domain"/>
    <property type="match status" value="1"/>
</dbReference>
<gene>
    <name evidence="2" type="ORF">GCM10023335_68830</name>
</gene>
<dbReference type="Pfam" id="PF13556">
    <property type="entry name" value="HTH_30"/>
    <property type="match status" value="1"/>
</dbReference>
<name>A0ABP9JGU9_9ACTN</name>
<protein>
    <recommendedName>
        <fullName evidence="1">PucR C-terminal helix-turn-helix domain-containing protein</fullName>
    </recommendedName>
</protein>
<sequence length="47" mass="5231">MRATASVNTPYQRIDRVTALLGDQWRHGDHALQVHLALKVHSVLSAP</sequence>
<dbReference type="InterPro" id="IPR042070">
    <property type="entry name" value="PucR_C-HTH_sf"/>
</dbReference>
<reference evidence="3" key="1">
    <citation type="journal article" date="2019" name="Int. J. Syst. Evol. Microbiol.">
        <title>The Global Catalogue of Microorganisms (GCM) 10K type strain sequencing project: providing services to taxonomists for standard genome sequencing and annotation.</title>
        <authorList>
            <consortium name="The Broad Institute Genomics Platform"/>
            <consortium name="The Broad Institute Genome Sequencing Center for Infectious Disease"/>
            <person name="Wu L."/>
            <person name="Ma J."/>
        </authorList>
    </citation>
    <scope>NUCLEOTIDE SEQUENCE [LARGE SCALE GENOMIC DNA]</scope>
    <source>
        <strain evidence="3">JCM 18409</strain>
    </source>
</reference>
<organism evidence="2 3">
    <name type="scientific">Streptomyces siamensis</name>
    <dbReference type="NCBI Taxonomy" id="1274986"/>
    <lineage>
        <taxon>Bacteria</taxon>
        <taxon>Bacillati</taxon>
        <taxon>Actinomycetota</taxon>
        <taxon>Actinomycetes</taxon>
        <taxon>Kitasatosporales</taxon>
        <taxon>Streptomycetaceae</taxon>
        <taxon>Streptomyces</taxon>
    </lineage>
</organism>
<comment type="caution">
    <text evidence="2">The sequence shown here is derived from an EMBL/GenBank/DDBJ whole genome shotgun (WGS) entry which is preliminary data.</text>
</comment>
<accession>A0ABP9JGU9</accession>
<evidence type="ECO:0000313" key="2">
    <source>
        <dbReference type="EMBL" id="GAA5029584.1"/>
    </source>
</evidence>
<keyword evidence="3" id="KW-1185">Reference proteome</keyword>
<feature type="domain" description="PucR C-terminal helix-turn-helix" evidence="1">
    <location>
        <begin position="6"/>
        <end position="40"/>
    </location>
</feature>
<dbReference type="Proteomes" id="UP001501759">
    <property type="component" value="Unassembled WGS sequence"/>
</dbReference>
<dbReference type="InterPro" id="IPR025736">
    <property type="entry name" value="PucR_C-HTH_dom"/>
</dbReference>